<gene>
    <name evidence="1" type="ORF">TNCT_454481</name>
</gene>
<accession>A0A8X6GWZ3</accession>
<dbReference type="AlphaFoldDB" id="A0A8X6GWZ3"/>
<reference evidence="1" key="1">
    <citation type="submission" date="2020-07" db="EMBL/GenBank/DDBJ databases">
        <title>Multicomponent nature underlies the extraordinary mechanical properties of spider dragline silk.</title>
        <authorList>
            <person name="Kono N."/>
            <person name="Nakamura H."/>
            <person name="Mori M."/>
            <person name="Yoshida Y."/>
            <person name="Ohtoshi R."/>
            <person name="Malay A.D."/>
            <person name="Moran D.A.P."/>
            <person name="Tomita M."/>
            <person name="Numata K."/>
            <person name="Arakawa K."/>
        </authorList>
    </citation>
    <scope>NUCLEOTIDE SEQUENCE</scope>
</reference>
<proteinExistence type="predicted"/>
<comment type="caution">
    <text evidence="1">The sequence shown here is derived from an EMBL/GenBank/DDBJ whole genome shotgun (WGS) entry which is preliminary data.</text>
</comment>
<dbReference type="EMBL" id="BMAO01023871">
    <property type="protein sequence ID" value="GFQ91513.1"/>
    <property type="molecule type" value="Genomic_DNA"/>
</dbReference>
<evidence type="ECO:0000313" key="2">
    <source>
        <dbReference type="Proteomes" id="UP000887116"/>
    </source>
</evidence>
<protein>
    <submittedName>
        <fullName evidence="1">Uncharacterized protein</fullName>
    </submittedName>
</protein>
<sequence>MAYLVHSKRQEQLLIPHYSAPNPNHRKGCRPSHDVEDLDSNGRWGGMVIKACERTILSPLLKRTCCPSCRTK</sequence>
<keyword evidence="2" id="KW-1185">Reference proteome</keyword>
<dbReference type="Proteomes" id="UP000887116">
    <property type="component" value="Unassembled WGS sequence"/>
</dbReference>
<name>A0A8X6GWZ3_TRICU</name>
<organism evidence="1 2">
    <name type="scientific">Trichonephila clavata</name>
    <name type="common">Joro spider</name>
    <name type="synonym">Nephila clavata</name>
    <dbReference type="NCBI Taxonomy" id="2740835"/>
    <lineage>
        <taxon>Eukaryota</taxon>
        <taxon>Metazoa</taxon>
        <taxon>Ecdysozoa</taxon>
        <taxon>Arthropoda</taxon>
        <taxon>Chelicerata</taxon>
        <taxon>Arachnida</taxon>
        <taxon>Araneae</taxon>
        <taxon>Araneomorphae</taxon>
        <taxon>Entelegynae</taxon>
        <taxon>Araneoidea</taxon>
        <taxon>Nephilidae</taxon>
        <taxon>Trichonephila</taxon>
    </lineage>
</organism>
<dbReference type="OrthoDB" id="10286325at2759"/>
<evidence type="ECO:0000313" key="1">
    <source>
        <dbReference type="EMBL" id="GFQ91513.1"/>
    </source>
</evidence>